<reference evidence="1 2" key="1">
    <citation type="submission" date="2015-06" db="EMBL/GenBank/DDBJ databases">
        <authorList>
            <person name="Wibberg Daniel"/>
        </authorList>
    </citation>
    <scope>NUCLEOTIDE SEQUENCE [LARGE SCALE GENOMIC DNA]</scope>
    <source>
        <strain evidence="1 2">T3/55T</strain>
    </source>
</reference>
<keyword evidence="2" id="KW-1185">Reference proteome</keyword>
<evidence type="ECO:0000313" key="1">
    <source>
        <dbReference type="EMBL" id="CRZ33964.1"/>
    </source>
</evidence>
<dbReference type="RefSeq" id="WP_103202096.1">
    <property type="nucleotide sequence ID" value="NZ_CVTD020000010.1"/>
</dbReference>
<dbReference type="AlphaFoldDB" id="A0A0H5SEW7"/>
<dbReference type="PROSITE" id="PS51257">
    <property type="entry name" value="PROKAR_LIPOPROTEIN"/>
    <property type="match status" value="1"/>
</dbReference>
<protein>
    <submittedName>
        <fullName evidence="1">Putative secreted protein</fullName>
    </submittedName>
</protein>
<sequence>MKRMIFIIGICVFILSGCSGKTKLTSLQSIDSIGYITDIKNGKLYMSTKNLRTDKSEIMYYKNSLLKKSLFVDDSSVSSYHLLKGNNESMSLLFDSKQSKLYKIDSERTRILGETLNYVFFYIIDDDYIHIHQLNKITGEIEFTDKIIEITGEIIGSKATSNFDTDELYWYYSMDGKTYRCKINSNNLKLIEVLNYPTSNIFCLDKSGDICLCLYNAANVPYSFEPVIIRTDSSSVEITLLNNDLDEGMIDFSLIYNDTFYMGYRSGSLLTLYSWNQSDSLKKLKEYANVRDIAWTIYDDKLYIYYDEKLSRIN</sequence>
<organism evidence="1 2">
    <name type="scientific">Herbinix hemicellulosilytica</name>
    <dbReference type="NCBI Taxonomy" id="1564487"/>
    <lineage>
        <taxon>Bacteria</taxon>
        <taxon>Bacillati</taxon>
        <taxon>Bacillota</taxon>
        <taxon>Clostridia</taxon>
        <taxon>Lachnospirales</taxon>
        <taxon>Lachnospiraceae</taxon>
        <taxon>Herbinix</taxon>
    </lineage>
</organism>
<dbReference type="Proteomes" id="UP000236497">
    <property type="component" value="Unassembled WGS sequence"/>
</dbReference>
<dbReference type="OrthoDB" id="1123095at2"/>
<dbReference type="EMBL" id="CVTD020000010">
    <property type="protein sequence ID" value="CRZ33964.1"/>
    <property type="molecule type" value="Genomic_DNA"/>
</dbReference>
<gene>
    <name evidence="1" type="ORF">HHT355_0761</name>
</gene>
<accession>A0A0H5SEW7</accession>
<name>A0A0H5SEW7_HERHM</name>
<evidence type="ECO:0000313" key="2">
    <source>
        <dbReference type="Proteomes" id="UP000236497"/>
    </source>
</evidence>
<proteinExistence type="predicted"/>